<reference evidence="1" key="1">
    <citation type="submission" date="2020-03" db="EMBL/GenBank/DDBJ databases">
        <title>The deep terrestrial virosphere.</title>
        <authorList>
            <person name="Holmfeldt K."/>
            <person name="Nilsson E."/>
            <person name="Simone D."/>
            <person name="Lopez-Fernandez M."/>
            <person name="Wu X."/>
            <person name="de Brujin I."/>
            <person name="Lundin D."/>
            <person name="Andersson A."/>
            <person name="Bertilsson S."/>
            <person name="Dopson M."/>
        </authorList>
    </citation>
    <scope>NUCLEOTIDE SEQUENCE</scope>
    <source>
        <strain evidence="2">MM415A01503</strain>
        <strain evidence="1">MM415B00353</strain>
    </source>
</reference>
<protein>
    <submittedName>
        <fullName evidence="1">Uncharacterized protein</fullName>
    </submittedName>
</protein>
<accession>A0A6M3J981</accession>
<name>A0A6M3J981_9ZZZZ</name>
<dbReference type="AlphaFoldDB" id="A0A6M3J981"/>
<evidence type="ECO:0000313" key="2">
    <source>
        <dbReference type="EMBL" id="QJA76500.1"/>
    </source>
</evidence>
<proteinExistence type="predicted"/>
<sequence>MHQVEIETEYYNNGNGWRVAFYFQGYRRILTVEQASRLRDSLAWALDKINKKCKGEDE</sequence>
<dbReference type="EMBL" id="MT142228">
    <property type="protein sequence ID" value="QJA76500.1"/>
    <property type="molecule type" value="Genomic_DNA"/>
</dbReference>
<organism evidence="1">
    <name type="scientific">viral metagenome</name>
    <dbReference type="NCBI Taxonomy" id="1070528"/>
    <lineage>
        <taxon>unclassified sequences</taxon>
        <taxon>metagenomes</taxon>
        <taxon>organismal metagenomes</taxon>
    </lineage>
</organism>
<evidence type="ECO:0000313" key="1">
    <source>
        <dbReference type="EMBL" id="QJA66393.1"/>
    </source>
</evidence>
<gene>
    <name evidence="2" type="ORF">MM415A01503_0020</name>
    <name evidence="1" type="ORF">MM415B00353_0040</name>
</gene>
<dbReference type="EMBL" id="MT141554">
    <property type="protein sequence ID" value="QJA66393.1"/>
    <property type="molecule type" value="Genomic_DNA"/>
</dbReference>